<reference evidence="27" key="1">
    <citation type="journal article" date="2019" name="Curr. Biol.">
        <title>Genome Sequence of Striga asiatica Provides Insight into the Evolution of Plant Parasitism.</title>
        <authorList>
            <person name="Yoshida S."/>
            <person name="Kim S."/>
            <person name="Wafula E.K."/>
            <person name="Tanskanen J."/>
            <person name="Kim Y.M."/>
            <person name="Honaas L."/>
            <person name="Yang Z."/>
            <person name="Spallek T."/>
            <person name="Conn C.E."/>
            <person name="Ichihashi Y."/>
            <person name="Cheong K."/>
            <person name="Cui S."/>
            <person name="Der J.P."/>
            <person name="Gundlach H."/>
            <person name="Jiao Y."/>
            <person name="Hori C."/>
            <person name="Ishida J.K."/>
            <person name="Kasahara H."/>
            <person name="Kiba T."/>
            <person name="Kim M.S."/>
            <person name="Koo N."/>
            <person name="Laohavisit A."/>
            <person name="Lee Y.H."/>
            <person name="Lumba S."/>
            <person name="McCourt P."/>
            <person name="Mortimer J.C."/>
            <person name="Mutuku J.M."/>
            <person name="Nomura T."/>
            <person name="Sasaki-Sekimoto Y."/>
            <person name="Seto Y."/>
            <person name="Wang Y."/>
            <person name="Wakatake T."/>
            <person name="Sakakibara H."/>
            <person name="Demura T."/>
            <person name="Yamaguchi S."/>
            <person name="Yoneyama K."/>
            <person name="Manabe R.I."/>
            <person name="Nelson D.C."/>
            <person name="Schulman A.H."/>
            <person name="Timko M.P."/>
            <person name="dePamphilis C.W."/>
            <person name="Choi D."/>
            <person name="Shirasu K."/>
        </authorList>
    </citation>
    <scope>NUCLEOTIDE SEQUENCE [LARGE SCALE GENOMIC DNA]</scope>
    <source>
        <strain evidence="27">cv. UVA1</strain>
    </source>
</reference>
<evidence type="ECO:0000256" key="19">
    <source>
        <dbReference type="ARBA" id="ARBA00023180"/>
    </source>
</evidence>
<comment type="caution">
    <text evidence="26">The sequence shown here is derived from an EMBL/GenBank/DDBJ whole genome shotgun (WGS) entry which is preliminary data.</text>
</comment>
<keyword evidence="12" id="KW-0677">Repeat</keyword>
<evidence type="ECO:0000256" key="6">
    <source>
        <dbReference type="ARBA" id="ARBA00022527"/>
    </source>
</evidence>
<protein>
    <recommendedName>
        <fullName evidence="4">non-specific serine/threonine protein kinase</fullName>
        <ecNumber evidence="4">2.7.11.1</ecNumber>
    </recommendedName>
</protein>
<dbReference type="PROSITE" id="PS00108">
    <property type="entry name" value="PROTEIN_KINASE_ST"/>
    <property type="match status" value="1"/>
</dbReference>
<feature type="binding site" evidence="22">
    <location>
        <position position="879"/>
    </location>
    <ligand>
        <name>ATP</name>
        <dbReference type="ChEBI" id="CHEBI:30616"/>
    </ligand>
</feature>
<comment type="catalytic activity">
    <reaction evidence="21">
        <text>L-seryl-[protein] + ATP = O-phospho-L-seryl-[protein] + ADP + H(+)</text>
        <dbReference type="Rhea" id="RHEA:17989"/>
        <dbReference type="Rhea" id="RHEA-COMP:9863"/>
        <dbReference type="Rhea" id="RHEA-COMP:11604"/>
        <dbReference type="ChEBI" id="CHEBI:15378"/>
        <dbReference type="ChEBI" id="CHEBI:29999"/>
        <dbReference type="ChEBI" id="CHEBI:30616"/>
        <dbReference type="ChEBI" id="CHEBI:83421"/>
        <dbReference type="ChEBI" id="CHEBI:456216"/>
        <dbReference type="EC" id="2.7.11.1"/>
    </reaction>
</comment>
<feature type="transmembrane region" description="Helical" evidence="23">
    <location>
        <begin position="794"/>
        <end position="814"/>
    </location>
</feature>
<dbReference type="GO" id="GO:0005524">
    <property type="term" value="F:ATP binding"/>
    <property type="evidence" value="ECO:0007669"/>
    <property type="project" value="UniProtKB-UniRule"/>
</dbReference>
<evidence type="ECO:0000256" key="5">
    <source>
        <dbReference type="ARBA" id="ARBA00022475"/>
    </source>
</evidence>
<dbReference type="Pfam" id="PF07714">
    <property type="entry name" value="PK_Tyr_Ser-Thr"/>
    <property type="match status" value="1"/>
</dbReference>
<dbReference type="Gene3D" id="1.10.510.10">
    <property type="entry name" value="Transferase(Phosphotransferase) domain 1"/>
    <property type="match status" value="1"/>
</dbReference>
<dbReference type="GO" id="GO:0005886">
    <property type="term" value="C:plasma membrane"/>
    <property type="evidence" value="ECO:0007669"/>
    <property type="project" value="UniProtKB-SubCell"/>
</dbReference>
<dbReference type="InterPro" id="IPR051809">
    <property type="entry name" value="Plant_receptor-like_S/T_kinase"/>
</dbReference>
<dbReference type="Proteomes" id="UP000325081">
    <property type="component" value="Unassembled WGS sequence"/>
</dbReference>
<dbReference type="OrthoDB" id="676979at2759"/>
<keyword evidence="27" id="KW-1185">Reference proteome</keyword>
<keyword evidence="6" id="KW-0723">Serine/threonine-protein kinase</keyword>
<dbReference type="GO" id="GO:0006952">
    <property type="term" value="P:defense response"/>
    <property type="evidence" value="ECO:0007669"/>
    <property type="project" value="UniProtKB-ARBA"/>
</dbReference>
<dbReference type="SUPFAM" id="SSF52058">
    <property type="entry name" value="L domain-like"/>
    <property type="match status" value="2"/>
</dbReference>
<keyword evidence="13 22" id="KW-0547">Nucleotide-binding</keyword>
<dbReference type="SMART" id="SM00369">
    <property type="entry name" value="LRR_TYP"/>
    <property type="match status" value="13"/>
</dbReference>
<keyword evidence="14 26" id="KW-0418">Kinase</keyword>
<evidence type="ECO:0000256" key="16">
    <source>
        <dbReference type="ARBA" id="ARBA00022989"/>
    </source>
</evidence>
<evidence type="ECO:0000256" key="12">
    <source>
        <dbReference type="ARBA" id="ARBA00022737"/>
    </source>
</evidence>
<dbReference type="PROSITE" id="PS51450">
    <property type="entry name" value="LRR"/>
    <property type="match status" value="1"/>
</dbReference>
<evidence type="ECO:0000256" key="1">
    <source>
        <dbReference type="ARBA" id="ARBA00004162"/>
    </source>
</evidence>
<evidence type="ECO:0000256" key="24">
    <source>
        <dbReference type="SAM" id="SignalP"/>
    </source>
</evidence>
<dbReference type="FunFam" id="3.80.10.10:FF:000095">
    <property type="entry name" value="LRR receptor-like serine/threonine-protein kinase GSO1"/>
    <property type="match status" value="1"/>
</dbReference>
<evidence type="ECO:0000259" key="25">
    <source>
        <dbReference type="PROSITE" id="PS50011"/>
    </source>
</evidence>
<evidence type="ECO:0000313" key="27">
    <source>
        <dbReference type="Proteomes" id="UP000325081"/>
    </source>
</evidence>
<accession>A0A5A7R2Y5</accession>
<evidence type="ECO:0000256" key="13">
    <source>
        <dbReference type="ARBA" id="ARBA00022741"/>
    </source>
</evidence>
<dbReference type="EC" id="2.7.11.1" evidence="4"/>
<keyword evidence="8" id="KW-0433">Leucine-rich repeat</keyword>
<dbReference type="InterPro" id="IPR003591">
    <property type="entry name" value="Leu-rich_rpt_typical-subtyp"/>
</dbReference>
<keyword evidence="19" id="KW-0325">Glycoprotein</keyword>
<evidence type="ECO:0000256" key="21">
    <source>
        <dbReference type="ARBA" id="ARBA00048679"/>
    </source>
</evidence>
<dbReference type="GO" id="GO:0004674">
    <property type="term" value="F:protein serine/threonine kinase activity"/>
    <property type="evidence" value="ECO:0007669"/>
    <property type="project" value="UniProtKB-KW"/>
</dbReference>
<dbReference type="InterPro" id="IPR017441">
    <property type="entry name" value="Protein_kinase_ATP_BS"/>
</dbReference>
<dbReference type="FunFam" id="3.80.10.10:FF:000041">
    <property type="entry name" value="LRR receptor-like serine/threonine-protein kinase ERECTA"/>
    <property type="match status" value="1"/>
</dbReference>
<dbReference type="InterPro" id="IPR001611">
    <property type="entry name" value="Leu-rich_rpt"/>
</dbReference>
<feature type="signal peptide" evidence="24">
    <location>
        <begin position="1"/>
        <end position="29"/>
    </location>
</feature>
<dbReference type="Gene3D" id="3.30.200.20">
    <property type="entry name" value="Phosphorylase Kinase, domain 1"/>
    <property type="match status" value="1"/>
</dbReference>
<dbReference type="AlphaFoldDB" id="A0A5A7R2Y5"/>
<dbReference type="InterPro" id="IPR011009">
    <property type="entry name" value="Kinase-like_dom_sf"/>
</dbReference>
<evidence type="ECO:0000256" key="20">
    <source>
        <dbReference type="ARBA" id="ARBA00047899"/>
    </source>
</evidence>
<dbReference type="InterPro" id="IPR032675">
    <property type="entry name" value="LRR_dom_sf"/>
</dbReference>
<dbReference type="Gene3D" id="3.80.10.10">
    <property type="entry name" value="Ribonuclease Inhibitor"/>
    <property type="match status" value="5"/>
</dbReference>
<dbReference type="PANTHER" id="PTHR27008:SF585">
    <property type="entry name" value="PROTEIN KINASE DOMAIN-CONTAINING PROTEIN"/>
    <property type="match status" value="1"/>
</dbReference>
<dbReference type="PROSITE" id="PS00107">
    <property type="entry name" value="PROTEIN_KINASE_ATP"/>
    <property type="match status" value="1"/>
</dbReference>
<dbReference type="InterPro" id="IPR000719">
    <property type="entry name" value="Prot_kinase_dom"/>
</dbReference>
<dbReference type="SUPFAM" id="SSF56112">
    <property type="entry name" value="Protein kinase-like (PK-like)"/>
    <property type="match status" value="1"/>
</dbReference>
<evidence type="ECO:0000256" key="17">
    <source>
        <dbReference type="ARBA" id="ARBA00023136"/>
    </source>
</evidence>
<keyword evidence="11 24" id="KW-0732">Signal</keyword>
<dbReference type="EMBL" id="BKCP01009848">
    <property type="protein sequence ID" value="GER51710.1"/>
    <property type="molecule type" value="Genomic_DNA"/>
</dbReference>
<dbReference type="InterPro" id="IPR013210">
    <property type="entry name" value="LRR_N_plant-typ"/>
</dbReference>
<evidence type="ECO:0000256" key="8">
    <source>
        <dbReference type="ARBA" id="ARBA00022614"/>
    </source>
</evidence>
<keyword evidence="18 26" id="KW-0675">Receptor</keyword>
<keyword evidence="17 23" id="KW-0472">Membrane</keyword>
<evidence type="ECO:0000256" key="18">
    <source>
        <dbReference type="ARBA" id="ARBA00023170"/>
    </source>
</evidence>
<dbReference type="FunFam" id="3.30.200.20:FF:000661">
    <property type="entry name" value="Serine-threonine protein kinase plant-type"/>
    <property type="match status" value="1"/>
</dbReference>
<dbReference type="InterPro" id="IPR001245">
    <property type="entry name" value="Ser-Thr/Tyr_kinase_cat_dom"/>
</dbReference>
<evidence type="ECO:0000256" key="22">
    <source>
        <dbReference type="PROSITE-ProRule" id="PRU10141"/>
    </source>
</evidence>
<dbReference type="SMART" id="SM00365">
    <property type="entry name" value="LRR_SD22"/>
    <property type="match status" value="6"/>
</dbReference>
<dbReference type="Pfam" id="PF08263">
    <property type="entry name" value="LRRNT_2"/>
    <property type="match status" value="1"/>
</dbReference>
<dbReference type="PRINTS" id="PR00019">
    <property type="entry name" value="LEURICHRPT"/>
</dbReference>
<evidence type="ECO:0000256" key="15">
    <source>
        <dbReference type="ARBA" id="ARBA00022840"/>
    </source>
</evidence>
<organism evidence="26 27">
    <name type="scientific">Striga asiatica</name>
    <name type="common">Asiatic witchweed</name>
    <name type="synonym">Buchnera asiatica</name>
    <dbReference type="NCBI Taxonomy" id="4170"/>
    <lineage>
        <taxon>Eukaryota</taxon>
        <taxon>Viridiplantae</taxon>
        <taxon>Streptophyta</taxon>
        <taxon>Embryophyta</taxon>
        <taxon>Tracheophyta</taxon>
        <taxon>Spermatophyta</taxon>
        <taxon>Magnoliopsida</taxon>
        <taxon>eudicotyledons</taxon>
        <taxon>Gunneridae</taxon>
        <taxon>Pentapetalae</taxon>
        <taxon>asterids</taxon>
        <taxon>lamiids</taxon>
        <taxon>Lamiales</taxon>
        <taxon>Orobanchaceae</taxon>
        <taxon>Buchnereae</taxon>
        <taxon>Striga</taxon>
    </lineage>
</organism>
<keyword evidence="9" id="KW-0808">Transferase</keyword>
<dbReference type="Pfam" id="PF13855">
    <property type="entry name" value="LRR_8"/>
    <property type="match status" value="3"/>
</dbReference>
<keyword evidence="15 22" id="KW-0067">ATP-binding</keyword>
<proteinExistence type="inferred from homology"/>
<comment type="subcellular location">
    <subcellularLocation>
        <location evidence="1">Cell membrane</location>
        <topology evidence="1">Single-pass membrane protein</topology>
    </subcellularLocation>
    <subcellularLocation>
        <location evidence="2">Membrane</location>
        <topology evidence="2">Single-pass type I membrane protein</topology>
    </subcellularLocation>
</comment>
<evidence type="ECO:0000256" key="2">
    <source>
        <dbReference type="ARBA" id="ARBA00004479"/>
    </source>
</evidence>
<keyword evidence="10 23" id="KW-0812">Transmembrane</keyword>
<evidence type="ECO:0000256" key="23">
    <source>
        <dbReference type="SAM" id="Phobius"/>
    </source>
</evidence>
<dbReference type="Pfam" id="PF23598">
    <property type="entry name" value="LRR_14"/>
    <property type="match status" value="1"/>
</dbReference>
<feature type="domain" description="Protein kinase" evidence="25">
    <location>
        <begin position="851"/>
        <end position="1127"/>
    </location>
</feature>
<evidence type="ECO:0000256" key="14">
    <source>
        <dbReference type="ARBA" id="ARBA00022777"/>
    </source>
</evidence>
<evidence type="ECO:0000256" key="3">
    <source>
        <dbReference type="ARBA" id="ARBA00008684"/>
    </source>
</evidence>
<evidence type="ECO:0000256" key="7">
    <source>
        <dbReference type="ARBA" id="ARBA00022553"/>
    </source>
</evidence>
<dbReference type="InterPro" id="IPR008271">
    <property type="entry name" value="Ser/Thr_kinase_AS"/>
</dbReference>
<name>A0A5A7R2Y5_STRAF</name>
<evidence type="ECO:0000256" key="9">
    <source>
        <dbReference type="ARBA" id="ARBA00022679"/>
    </source>
</evidence>
<evidence type="ECO:0000256" key="10">
    <source>
        <dbReference type="ARBA" id="ARBA00022692"/>
    </source>
</evidence>
<dbReference type="InterPro" id="IPR055414">
    <property type="entry name" value="LRR_R13L4/SHOC2-like"/>
</dbReference>
<dbReference type="SUPFAM" id="SSF52047">
    <property type="entry name" value="RNI-like"/>
    <property type="match status" value="1"/>
</dbReference>
<keyword evidence="16 23" id="KW-1133">Transmembrane helix</keyword>
<evidence type="ECO:0000256" key="11">
    <source>
        <dbReference type="ARBA" id="ARBA00022729"/>
    </source>
</evidence>
<evidence type="ECO:0000256" key="4">
    <source>
        <dbReference type="ARBA" id="ARBA00012513"/>
    </source>
</evidence>
<keyword evidence="7" id="KW-0597">Phosphoprotein</keyword>
<gene>
    <name evidence="26" type="ORF">STAS_29114</name>
</gene>
<dbReference type="GO" id="GO:0051707">
    <property type="term" value="P:response to other organism"/>
    <property type="evidence" value="ECO:0007669"/>
    <property type="project" value="UniProtKB-ARBA"/>
</dbReference>
<dbReference type="FunFam" id="1.10.510.10:FF:000358">
    <property type="entry name" value="Putative leucine-rich repeat receptor-like serine/threonine-protein kinase"/>
    <property type="match status" value="1"/>
</dbReference>
<dbReference type="PANTHER" id="PTHR27008">
    <property type="entry name" value="OS04G0122200 PROTEIN"/>
    <property type="match status" value="1"/>
</dbReference>
<keyword evidence="5" id="KW-1003">Cell membrane</keyword>
<comment type="catalytic activity">
    <reaction evidence="20">
        <text>L-threonyl-[protein] + ATP = O-phospho-L-threonyl-[protein] + ADP + H(+)</text>
        <dbReference type="Rhea" id="RHEA:46608"/>
        <dbReference type="Rhea" id="RHEA-COMP:11060"/>
        <dbReference type="Rhea" id="RHEA-COMP:11605"/>
        <dbReference type="ChEBI" id="CHEBI:15378"/>
        <dbReference type="ChEBI" id="CHEBI:30013"/>
        <dbReference type="ChEBI" id="CHEBI:30616"/>
        <dbReference type="ChEBI" id="CHEBI:61977"/>
        <dbReference type="ChEBI" id="CHEBI:456216"/>
        <dbReference type="EC" id="2.7.11.1"/>
    </reaction>
</comment>
<evidence type="ECO:0000313" key="26">
    <source>
        <dbReference type="EMBL" id="GER51710.1"/>
    </source>
</evidence>
<feature type="chain" id="PRO_5022936603" description="non-specific serine/threonine protein kinase" evidence="24">
    <location>
        <begin position="30"/>
        <end position="1148"/>
    </location>
</feature>
<dbReference type="SMART" id="SM00220">
    <property type="entry name" value="S_TKc"/>
    <property type="match status" value="1"/>
</dbReference>
<dbReference type="FunFam" id="3.80.10.10:FF:000101">
    <property type="entry name" value="LRR receptor-like serine/threonine-protein kinase ERECTA"/>
    <property type="match status" value="1"/>
</dbReference>
<dbReference type="PROSITE" id="PS50011">
    <property type="entry name" value="PROTEIN_KINASE_DOM"/>
    <property type="match status" value="1"/>
</dbReference>
<comment type="similarity">
    <text evidence="3">Belongs to the protein kinase superfamily. Ser/Thr protein kinase family.</text>
</comment>
<dbReference type="Pfam" id="PF00560">
    <property type="entry name" value="LRR_1"/>
    <property type="match status" value="6"/>
</dbReference>
<sequence>MKMENKNNAFLIIFSALLIILSTTSLSRANDQNALFRFKSAITSDPHRLLTTNWSTDTSFCQWIGVLCGTKHNNRVTSLNISGFALRGTLSPHLGNLTFLRHLDISSNNLTGPIPDELSRLRRLRSIDIGLNSFAGQIPTSFGALTQLEILRLNNNTFTGKIPDEIGNCSSLQILDMSYNQLTGSIPYGIFNLSSVMSIDVKSNQLSGRLPSDMCENLPNLKMLSLRGNQMEGPIPTNIGKCRELQILWLTRNGFEGEIPSEIASLRMLEILYLGSNKFEGLIPKKIGECTSLKQITMYDNHLTGGIPQELFGLQDLRVLDVGFNKLEDVTGNDRDARDARLSRKFPRSLPQELKNLAFLEYLSVQINHLSGSIPQSIFNISTLKELYLSFNLFSGTLPLSPDLSLSNLESLFLSRNELTGEIPISITNASNLQQLHLQGNSFTGFIPNFGSLRLLRGLYFWGNSLSGAESPNHQLQFISSLANCRFLEQLAIYENPLNGILPDSIGNLSKSLTTIWAESSNINGIIPSTIGNLTGLRLIDLSGNAITGIIPPTVGKLSKLQLLDLHDNQLSGLIPRDICGLSNIGDLYLYENNLTGPIPECLGDLRSLREIYLGSNQLNSSIPLGFWNLRDLLFLDLSSNHLSGQVSFEISSLKQLNVLDLSHNRFSGEIPGLIDGCQSLTILNLSDNRFERSIPPSMGNIRALRDLDLSNNNLSGLIPESLQGLETLEYFNVSYNELEGMIPTGGPFVNFSAQSFLHNSALCGDQRFEVPPCIENNSIRKSRRKKVERLLKYSLPPFFLAIIITIVMLVVLVRRQKRKRGPSSTTNVSLGVIIWRRISYRELERGTDGFSETNMLGNGSFGSVYKGVLSDGLNVAVKVFNSQLERAIRSFDTECEILSSIRHRNLVQIIGCCSNTEFKALVLEYMPNGSLEKWLYSENSCLDLMRRLQIAIDVASALEYLHHGHTFTVVHCDIKPSNVLLDEDMVAHLADFGIAKLFDDGETMVHTKTLATIGYAAPEYGSEGKVTTSADVYSFGILLLEMFTRKKPTDAIFNEEISLKEWVCEALRQNAVAEVVVPDLLASGDQHLSATEECVSSILHLAMKCLPVLPDERIDMIEAAAALQRIKAKILAETSTRQQYALSVTVT</sequence>